<feature type="domain" description="FHA" evidence="2">
    <location>
        <begin position="52"/>
        <end position="108"/>
    </location>
</feature>
<dbReference type="InterPro" id="IPR003018">
    <property type="entry name" value="GAF"/>
</dbReference>
<dbReference type="CDD" id="cd00075">
    <property type="entry name" value="HATPase"/>
    <property type="match status" value="1"/>
</dbReference>
<dbReference type="InterPro" id="IPR029016">
    <property type="entry name" value="GAF-like_dom_sf"/>
</dbReference>
<dbReference type="InterPro" id="IPR036097">
    <property type="entry name" value="HisK_dim/P_sf"/>
</dbReference>
<dbReference type="SUPFAM" id="SSF55781">
    <property type="entry name" value="GAF domain-like"/>
    <property type="match status" value="2"/>
</dbReference>
<dbReference type="CDD" id="cd00082">
    <property type="entry name" value="HisKA"/>
    <property type="match status" value="1"/>
</dbReference>
<dbReference type="InterPro" id="IPR005467">
    <property type="entry name" value="His_kinase_dom"/>
</dbReference>
<dbReference type="CDD" id="cd00060">
    <property type="entry name" value="FHA"/>
    <property type="match status" value="1"/>
</dbReference>
<organism evidence="4">
    <name type="scientific">hydrothermal vent metagenome</name>
    <dbReference type="NCBI Taxonomy" id="652676"/>
    <lineage>
        <taxon>unclassified sequences</taxon>
        <taxon>metagenomes</taxon>
        <taxon>ecological metagenomes</taxon>
    </lineage>
</organism>
<dbReference type="Pfam" id="PF01590">
    <property type="entry name" value="GAF"/>
    <property type="match status" value="1"/>
</dbReference>
<sequence>DRDLDAIITGELSYRPVPDLEVDEHAKPVWQVLFLLTADKKQQFGLAINDEIHLGRGTDENDLIDLTPYSAEKMGVSRRHVALRPTESNLFLVDLGSTNGTRRNGRSIGVNTPYALADGDMLTLGNLQLTVQIVKRPYLQTAPLKQRPDLVDALAKIGKAITSQLNLDEVLNQVVTTAMTITSAGETSIWLVDEASGELFLEARRDIDDAKLRRTRMSINEDTPAGRVIKTGKPIRTRSEPGEASQQVMTGYLVEALAYVPISLGGVTFGVLASAHREPGKSFDEHDERLLSAIADYAAIAIQNARLYRATDLALAERVQELGALNELTRTVSASLNMKEVYQVLVAQVKRHMPVAAVHIYLLDNAKKRLRPFSDTSQLPDCPLAKGIVGQVVATGEAIITNDVTAHPDFDEKCDILPPNKAVPLAAVPLKVKGDVVGVLVLHNLPDATFSEEDAMLLRAFANPVATAVENARLFANAERKQATILAMGNTFPEPLTILDDVGNILVSNEAAQRLLDVNMSQFFEAISSSIGRTTEVRIGEETYLSTTEHVPSIGTIAMMQDITYVKQLEQDRSEFMHMLSHDLKNPLMAVTGYASLLERTEVLGEKGQRFLEEINIAADRMLEMITHLLDTVEKDEAIELVQEVVDIEKTVAQALRDTEGAALPKSIVVTAVTQGTPYTISGDGVRLYHMVLNLVDNAIKYSPNFTEVTVTSSYEENRLVIQVADQGAGIPEKDLPQVFDKFFRGIQEGLPTKGSGVGLSAVKGIVTAHNGEIRVENLPERGALFTVVLPTRSL</sequence>
<dbReference type="InterPro" id="IPR036890">
    <property type="entry name" value="HATPase_C_sf"/>
</dbReference>
<dbReference type="Pfam" id="PF02518">
    <property type="entry name" value="HATPase_c"/>
    <property type="match status" value="1"/>
</dbReference>
<feature type="non-terminal residue" evidence="4">
    <location>
        <position position="1"/>
    </location>
</feature>
<dbReference type="PROSITE" id="PS50109">
    <property type="entry name" value="HIS_KIN"/>
    <property type="match status" value="1"/>
</dbReference>
<dbReference type="GO" id="GO:0000155">
    <property type="term" value="F:phosphorelay sensor kinase activity"/>
    <property type="evidence" value="ECO:0007669"/>
    <property type="project" value="InterPro"/>
</dbReference>
<dbReference type="SMART" id="SM00387">
    <property type="entry name" value="HATPase_c"/>
    <property type="match status" value="1"/>
</dbReference>
<evidence type="ECO:0000259" key="2">
    <source>
        <dbReference type="PROSITE" id="PS50006"/>
    </source>
</evidence>
<dbReference type="Pfam" id="PF13185">
    <property type="entry name" value="GAF_2"/>
    <property type="match status" value="1"/>
</dbReference>
<dbReference type="Gene3D" id="2.60.200.20">
    <property type="match status" value="1"/>
</dbReference>
<dbReference type="AlphaFoldDB" id="A0A3B0VGJ5"/>
<reference evidence="4" key="1">
    <citation type="submission" date="2018-06" db="EMBL/GenBank/DDBJ databases">
        <authorList>
            <person name="Zhirakovskaya E."/>
        </authorList>
    </citation>
    <scope>NUCLEOTIDE SEQUENCE</scope>
</reference>
<dbReference type="SMART" id="SM00065">
    <property type="entry name" value="GAF"/>
    <property type="match status" value="2"/>
</dbReference>
<dbReference type="PANTHER" id="PTHR45569">
    <property type="entry name" value="SENSOR PROTEIN KDPD"/>
    <property type="match status" value="1"/>
</dbReference>
<protein>
    <recommendedName>
        <fullName evidence="5">GAF domain-containing protein</fullName>
    </recommendedName>
</protein>
<evidence type="ECO:0000256" key="1">
    <source>
        <dbReference type="ARBA" id="ARBA00022553"/>
    </source>
</evidence>
<dbReference type="Pfam" id="PF00512">
    <property type="entry name" value="HisKA"/>
    <property type="match status" value="1"/>
</dbReference>
<dbReference type="InterPro" id="IPR003661">
    <property type="entry name" value="HisK_dim/P_dom"/>
</dbReference>
<name>A0A3B0VGJ5_9ZZZZ</name>
<proteinExistence type="predicted"/>
<dbReference type="InterPro" id="IPR000253">
    <property type="entry name" value="FHA_dom"/>
</dbReference>
<dbReference type="Gene3D" id="1.10.287.130">
    <property type="match status" value="1"/>
</dbReference>
<evidence type="ECO:0000313" key="4">
    <source>
        <dbReference type="EMBL" id="VAW31186.1"/>
    </source>
</evidence>
<dbReference type="InterPro" id="IPR052023">
    <property type="entry name" value="Histidine_kinase_KdpD"/>
</dbReference>
<dbReference type="PRINTS" id="PR00344">
    <property type="entry name" value="BCTRLSENSOR"/>
</dbReference>
<dbReference type="Gene3D" id="3.30.450.40">
    <property type="match status" value="2"/>
</dbReference>
<dbReference type="SMART" id="SM00240">
    <property type="entry name" value="FHA"/>
    <property type="match status" value="1"/>
</dbReference>
<dbReference type="PANTHER" id="PTHR45569:SF1">
    <property type="entry name" value="SENSOR PROTEIN KDPD"/>
    <property type="match status" value="1"/>
</dbReference>
<dbReference type="PROSITE" id="PS50006">
    <property type="entry name" value="FHA_DOMAIN"/>
    <property type="match status" value="1"/>
</dbReference>
<dbReference type="SUPFAM" id="SSF47384">
    <property type="entry name" value="Homodimeric domain of signal transducing histidine kinase"/>
    <property type="match status" value="1"/>
</dbReference>
<keyword evidence="1" id="KW-0597">Phosphoprotein</keyword>
<gene>
    <name evidence="4" type="ORF">MNBD_CHLOROFLEXI01-1060</name>
</gene>
<dbReference type="Gene3D" id="3.30.565.10">
    <property type="entry name" value="Histidine kinase-like ATPase, C-terminal domain"/>
    <property type="match status" value="1"/>
</dbReference>
<dbReference type="SUPFAM" id="SSF49879">
    <property type="entry name" value="SMAD/FHA domain"/>
    <property type="match status" value="1"/>
</dbReference>
<feature type="domain" description="Histidine kinase" evidence="3">
    <location>
        <begin position="579"/>
        <end position="794"/>
    </location>
</feature>
<evidence type="ECO:0008006" key="5">
    <source>
        <dbReference type="Google" id="ProtNLM"/>
    </source>
</evidence>
<dbReference type="SUPFAM" id="SSF55874">
    <property type="entry name" value="ATPase domain of HSP90 chaperone/DNA topoisomerase II/histidine kinase"/>
    <property type="match status" value="1"/>
</dbReference>
<accession>A0A3B0VGJ5</accession>
<evidence type="ECO:0000259" key="3">
    <source>
        <dbReference type="PROSITE" id="PS50109"/>
    </source>
</evidence>
<dbReference type="InterPro" id="IPR008984">
    <property type="entry name" value="SMAD_FHA_dom_sf"/>
</dbReference>
<dbReference type="InterPro" id="IPR004358">
    <property type="entry name" value="Sig_transdc_His_kin-like_C"/>
</dbReference>
<dbReference type="InterPro" id="IPR003594">
    <property type="entry name" value="HATPase_dom"/>
</dbReference>
<dbReference type="Pfam" id="PF00498">
    <property type="entry name" value="FHA"/>
    <property type="match status" value="1"/>
</dbReference>
<dbReference type="SMART" id="SM00388">
    <property type="entry name" value="HisKA"/>
    <property type="match status" value="1"/>
</dbReference>
<dbReference type="GO" id="GO:0005886">
    <property type="term" value="C:plasma membrane"/>
    <property type="evidence" value="ECO:0007669"/>
    <property type="project" value="TreeGrafter"/>
</dbReference>
<dbReference type="EMBL" id="UOEU01000177">
    <property type="protein sequence ID" value="VAW31186.1"/>
    <property type="molecule type" value="Genomic_DNA"/>
</dbReference>